<evidence type="ECO:0000313" key="9">
    <source>
        <dbReference type="Proteomes" id="UP000003653"/>
    </source>
</evidence>
<evidence type="ECO:0000256" key="3">
    <source>
        <dbReference type="ARBA" id="ARBA00022842"/>
    </source>
</evidence>
<keyword evidence="4" id="KW-0238">DNA-binding</keyword>
<dbReference type="RefSeq" id="WP_007168816.1">
    <property type="nucleotide sequence ID" value="NZ_GG770554.1"/>
</dbReference>
<comment type="caution">
    <text evidence="8">The sequence shown here is derived from an EMBL/GenBank/DDBJ whole genome shotgun (WGS) entry which is preliminary data.</text>
</comment>
<dbReference type="GO" id="GO:0006310">
    <property type="term" value="P:DNA recombination"/>
    <property type="evidence" value="ECO:0007669"/>
    <property type="project" value="UniProtKB-KW"/>
</dbReference>
<dbReference type="GO" id="GO:0004520">
    <property type="term" value="F:DNA endonuclease activity"/>
    <property type="evidence" value="ECO:0007669"/>
    <property type="project" value="InterPro"/>
</dbReference>
<evidence type="ECO:0000256" key="5">
    <source>
        <dbReference type="ARBA" id="ARBA00023172"/>
    </source>
</evidence>
<dbReference type="PRINTS" id="PR00696">
    <property type="entry name" value="RSOLVASERUVC"/>
</dbReference>
<proteinExistence type="inferred from homology"/>
<dbReference type="InterPro" id="IPR036397">
    <property type="entry name" value="RNaseH_sf"/>
</dbReference>
<comment type="similarity">
    <text evidence="1">Belongs to the RuvC family.</text>
</comment>
<dbReference type="SUPFAM" id="SSF53098">
    <property type="entry name" value="Ribonuclease H-like"/>
    <property type="match status" value="1"/>
</dbReference>
<feature type="region of interest" description="Disordered" evidence="7">
    <location>
        <begin position="186"/>
        <end position="205"/>
    </location>
</feature>
<evidence type="ECO:0000256" key="7">
    <source>
        <dbReference type="SAM" id="MobiDB-lite"/>
    </source>
</evidence>
<protein>
    <submittedName>
        <fullName evidence="8">Uncharacterized protein</fullName>
    </submittedName>
</protein>
<dbReference type="eggNOG" id="ENOG50324KK">
    <property type="taxonomic scope" value="Bacteria"/>
</dbReference>
<accession>D5PF83</accession>
<gene>
    <name evidence="8" type="ORF">HMPREF0591_4827</name>
</gene>
<keyword evidence="2" id="KW-0227">DNA damage</keyword>
<dbReference type="GO" id="GO:0003677">
    <property type="term" value="F:DNA binding"/>
    <property type="evidence" value="ECO:0007669"/>
    <property type="project" value="UniProtKB-KW"/>
</dbReference>
<evidence type="ECO:0000256" key="1">
    <source>
        <dbReference type="ARBA" id="ARBA00009518"/>
    </source>
</evidence>
<dbReference type="Proteomes" id="UP000003653">
    <property type="component" value="Unassembled WGS sequence"/>
</dbReference>
<keyword evidence="3" id="KW-0460">Magnesium</keyword>
<keyword evidence="6" id="KW-0234">DNA repair</keyword>
<dbReference type="HOGENOM" id="CLU_1336288_0_0_11"/>
<feature type="compositionally biased region" description="Pro residues" evidence="7">
    <location>
        <begin position="196"/>
        <end position="205"/>
    </location>
</feature>
<dbReference type="InterPro" id="IPR012337">
    <property type="entry name" value="RNaseH-like_sf"/>
</dbReference>
<evidence type="ECO:0000256" key="6">
    <source>
        <dbReference type="ARBA" id="ARBA00023204"/>
    </source>
</evidence>
<evidence type="ECO:0000313" key="8">
    <source>
        <dbReference type="EMBL" id="EFG75264.1"/>
    </source>
</evidence>
<dbReference type="GO" id="GO:0006281">
    <property type="term" value="P:DNA repair"/>
    <property type="evidence" value="ECO:0007669"/>
    <property type="project" value="UniProtKB-KW"/>
</dbReference>
<evidence type="ECO:0000256" key="2">
    <source>
        <dbReference type="ARBA" id="ARBA00022763"/>
    </source>
</evidence>
<dbReference type="InterPro" id="IPR002176">
    <property type="entry name" value="X-over_junc_endoDNase_RuvC"/>
</dbReference>
<keyword evidence="9" id="KW-1185">Reference proteome</keyword>
<name>D5PF83_9MYCO</name>
<reference evidence="8 9" key="1">
    <citation type="submission" date="2010-04" db="EMBL/GenBank/DDBJ databases">
        <authorList>
            <person name="Muzny D."/>
            <person name="Qin X."/>
            <person name="Deng J."/>
            <person name="Jiang H."/>
            <person name="Liu Y."/>
            <person name="Qu J."/>
            <person name="Song X.-Z."/>
            <person name="Zhang L."/>
            <person name="Thornton R."/>
            <person name="Coyle M."/>
            <person name="Francisco L."/>
            <person name="Jackson L."/>
            <person name="Javaid M."/>
            <person name="Korchina V."/>
            <person name="Kovar C."/>
            <person name="Mata R."/>
            <person name="Mathew T."/>
            <person name="Ngo R."/>
            <person name="Nguyen L."/>
            <person name="Nguyen N."/>
            <person name="Okwuonu G."/>
            <person name="Ongeri F."/>
            <person name="Pham C."/>
            <person name="Simmons D."/>
            <person name="Wilczek-Boney K."/>
            <person name="Hale W."/>
            <person name="Jakkamsetti A."/>
            <person name="Pham P."/>
            <person name="Ruth R."/>
            <person name="San Lucas F."/>
            <person name="Warren J."/>
            <person name="Zhang J."/>
            <person name="Zhao Z."/>
            <person name="Zhou C."/>
            <person name="Zhu D."/>
            <person name="Lee S."/>
            <person name="Bess C."/>
            <person name="Blankenburg K."/>
            <person name="Forbes L."/>
            <person name="Fu Q."/>
            <person name="Gubbala S."/>
            <person name="Hirani K."/>
            <person name="Jayaseelan J.C."/>
            <person name="Lara F."/>
            <person name="Munidasa M."/>
            <person name="Palculict T."/>
            <person name="Patil S."/>
            <person name="Pu L.-L."/>
            <person name="Saada N."/>
            <person name="Tang L."/>
            <person name="Weissenberger G."/>
            <person name="Zhu Y."/>
            <person name="Hemphill L."/>
            <person name="Shang Y."/>
            <person name="Youmans B."/>
            <person name="Ayvaz T."/>
            <person name="Ross M."/>
            <person name="Santibanez J."/>
            <person name="Aqrawi P."/>
            <person name="Gross S."/>
            <person name="Joshi V."/>
            <person name="Fowler G."/>
            <person name="Nazareth L."/>
            <person name="Reid J."/>
            <person name="Worley K."/>
            <person name="Petrosino J."/>
            <person name="Highlander S."/>
            <person name="Gibbs R."/>
        </authorList>
    </citation>
    <scope>NUCLEOTIDE SEQUENCE [LARGE SCALE GENOMIC DNA]</scope>
    <source>
        <strain evidence="8 9">ATCC BAA-614</strain>
    </source>
</reference>
<dbReference type="Gene3D" id="3.30.420.10">
    <property type="entry name" value="Ribonuclease H-like superfamily/Ribonuclease H"/>
    <property type="match status" value="1"/>
</dbReference>
<dbReference type="EMBL" id="ADNV01000331">
    <property type="protein sequence ID" value="EFG75264.1"/>
    <property type="molecule type" value="Genomic_DNA"/>
</dbReference>
<keyword evidence="5" id="KW-0233">DNA recombination</keyword>
<sequence>MIVAGIDPSLTNTGIAVLHNGQPMLLRSIGHGTLSVRSYAHRSDRIVAECRAVMAVLADECDERNTLRAARSRIDLAVIEGPAYGACNASTHDGSGLWWGLYSTLRARRIPIVVVAPTTRAKWATGKGNADKRAILTTVRSWWPNTHIANHDQADALVLAAIGAFHHGDPMPFAIRPQHHNRLKAAQWPSVSCVKPEPPQVGTPR</sequence>
<dbReference type="AlphaFoldDB" id="D5PF83"/>
<organism evidence="8 9">
    <name type="scientific">Mycobacterium parascrofulaceum ATCC BAA-614</name>
    <dbReference type="NCBI Taxonomy" id="525368"/>
    <lineage>
        <taxon>Bacteria</taxon>
        <taxon>Bacillati</taxon>
        <taxon>Actinomycetota</taxon>
        <taxon>Actinomycetes</taxon>
        <taxon>Mycobacteriales</taxon>
        <taxon>Mycobacteriaceae</taxon>
        <taxon>Mycobacterium</taxon>
        <taxon>Mycobacterium simiae complex</taxon>
    </lineage>
</organism>
<evidence type="ECO:0000256" key="4">
    <source>
        <dbReference type="ARBA" id="ARBA00023125"/>
    </source>
</evidence>